<accession>A0A2S6N1U0</accession>
<protein>
    <submittedName>
        <fullName evidence="1">Uncharacterized protein</fullName>
    </submittedName>
</protein>
<proteinExistence type="predicted"/>
<sequence>MTRVACLMMQKDENILLRPWLLYHGYLFGFENLYVYDNGSSDDTIAALLKEFALLGVNVNTTWNQPVDFQNKGRIIGERIEEFRQGDRYDIALPLDCDEFLAINGADGISCSRTQIHEELTNIFRGGVVCRTAHCLDNRPGYVDLFRYIGHIKSIVLVHSFLGIDHGFHQAGLPPGKAYGTTSLIHIHMHFKPFDQLLRSATEKLAPYVDVTDKEALKAFGGVGNHLTKYFFMDAVSYYNELHGYRRPLVRFGGFCRLISVLMDFDATRDIWESGRPGHLPDDQLEIDLDQTPFRPAGYLKANPELGGDLFDHFLRAGFQEGRRLEVSKEALDEVVERMAAIRAKKRDGVAGYAGCSLGLSRVGRHQEAEDLLRDATKKFGRTLVLLREYALCAMYAGRESDAAQRWGEFRRLFPDDPDGYYYGALSCRRIGEIVEAKRILAEGQSRFPRHIGIGMEVAEIAALQDDWEHAASMWRRLLEEHPDNPDVRKRAASASYQFRLNVAEGASDQKRSALNGPVQVDLRPREAQEALEFLGLSTTAEMREFFMGFESLGCNCEFGLVQRKFGAEPIGLLRWNAIFFAGLKKALLVNFAGIDDPDNLVLELRGGHEYFVQDKKFLTSMHTFTRVGEVEVERFRQQQIKRMSFLKRKIISDLEAGDKIFVYLDHERRSKDDVHQLYNAFKNSSRGTLLYVQTAELPGQVGSVELAEDRLLLGFLERPGLRPDGTWSVMFDNWLKICFAASQIQRALAPC</sequence>
<name>A0A2S6N1U0_RHOGL</name>
<dbReference type="InterPro" id="IPR011990">
    <property type="entry name" value="TPR-like_helical_dom_sf"/>
</dbReference>
<organism evidence="1 2">
    <name type="scientific">Rhodopila globiformis</name>
    <name type="common">Rhodopseudomonas globiformis</name>
    <dbReference type="NCBI Taxonomy" id="1071"/>
    <lineage>
        <taxon>Bacteria</taxon>
        <taxon>Pseudomonadati</taxon>
        <taxon>Pseudomonadota</taxon>
        <taxon>Alphaproteobacteria</taxon>
        <taxon>Acetobacterales</taxon>
        <taxon>Acetobacteraceae</taxon>
        <taxon>Rhodopila</taxon>
    </lineage>
</organism>
<evidence type="ECO:0000313" key="1">
    <source>
        <dbReference type="EMBL" id="PPQ28585.1"/>
    </source>
</evidence>
<gene>
    <name evidence="1" type="ORF">CCS01_24090</name>
</gene>
<dbReference type="Gene3D" id="1.25.40.10">
    <property type="entry name" value="Tetratricopeptide repeat domain"/>
    <property type="match status" value="1"/>
</dbReference>
<evidence type="ECO:0000313" key="2">
    <source>
        <dbReference type="Proteomes" id="UP000239724"/>
    </source>
</evidence>
<comment type="caution">
    <text evidence="1">The sequence shown here is derived from an EMBL/GenBank/DDBJ whole genome shotgun (WGS) entry which is preliminary data.</text>
</comment>
<dbReference type="OrthoDB" id="8245240at2"/>
<reference evidence="1 2" key="1">
    <citation type="journal article" date="2018" name="Arch. Microbiol.">
        <title>New insights into the metabolic potential of the phototrophic purple bacterium Rhodopila globiformis DSM 161(T) from its draft genome sequence and evidence for a vanadium-dependent nitrogenase.</title>
        <authorList>
            <person name="Imhoff J.F."/>
            <person name="Rahn T."/>
            <person name="Kunzel S."/>
            <person name="Neulinger S.C."/>
        </authorList>
    </citation>
    <scope>NUCLEOTIDE SEQUENCE [LARGE SCALE GENOMIC DNA]</scope>
    <source>
        <strain evidence="1 2">DSM 161</strain>
    </source>
</reference>
<dbReference type="AlphaFoldDB" id="A0A2S6N1U0"/>
<dbReference type="SUPFAM" id="SSF48452">
    <property type="entry name" value="TPR-like"/>
    <property type="match status" value="1"/>
</dbReference>
<dbReference type="EMBL" id="NHRY01000241">
    <property type="protein sequence ID" value="PPQ28585.1"/>
    <property type="molecule type" value="Genomic_DNA"/>
</dbReference>
<keyword evidence="2" id="KW-1185">Reference proteome</keyword>
<dbReference type="Pfam" id="PF13704">
    <property type="entry name" value="Glyco_tranf_2_4"/>
    <property type="match status" value="1"/>
</dbReference>
<dbReference type="Proteomes" id="UP000239724">
    <property type="component" value="Unassembled WGS sequence"/>
</dbReference>
<dbReference type="RefSeq" id="WP_104521372.1">
    <property type="nucleotide sequence ID" value="NZ_NHRY01000241.1"/>
</dbReference>